<accession>A0A834XTC6</accession>
<dbReference type="PIRSF" id="PIRSF034247">
    <property type="entry name" value="RCAS1"/>
    <property type="match status" value="1"/>
</dbReference>
<dbReference type="GO" id="GO:0030141">
    <property type="term" value="C:secretory granule"/>
    <property type="evidence" value="ECO:0007669"/>
    <property type="project" value="TreeGrafter"/>
</dbReference>
<dbReference type="PANTHER" id="PTHR15208:SF2">
    <property type="entry name" value="RECEPTOR-BINDING CANCER ANTIGEN EXPRESSED ON SISO CELLS"/>
    <property type="match status" value="1"/>
</dbReference>
<comment type="caution">
    <text evidence="2">The sequence shown here is derived from an EMBL/GenBank/DDBJ whole genome shotgun (WGS) entry which is preliminary data.</text>
</comment>
<feature type="compositionally biased region" description="Basic and acidic residues" evidence="1">
    <location>
        <begin position="170"/>
        <end position="196"/>
    </location>
</feature>
<dbReference type="OrthoDB" id="10017216at2759"/>
<name>A0A834XTC6_APHGI</name>
<evidence type="ECO:0000256" key="1">
    <source>
        <dbReference type="SAM" id="MobiDB-lite"/>
    </source>
</evidence>
<protein>
    <submittedName>
        <fullName evidence="2">Uncharacterized protein</fullName>
    </submittedName>
</protein>
<evidence type="ECO:0000313" key="2">
    <source>
        <dbReference type="EMBL" id="KAF7991570.1"/>
    </source>
</evidence>
<evidence type="ECO:0000313" key="3">
    <source>
        <dbReference type="Proteomes" id="UP000639338"/>
    </source>
</evidence>
<dbReference type="AlphaFoldDB" id="A0A834XTC6"/>
<dbReference type="Proteomes" id="UP000639338">
    <property type="component" value="Unassembled WGS sequence"/>
</dbReference>
<organism evidence="2 3">
    <name type="scientific">Aphidius gifuensis</name>
    <name type="common">Parasitoid wasp</name>
    <dbReference type="NCBI Taxonomy" id="684658"/>
    <lineage>
        <taxon>Eukaryota</taxon>
        <taxon>Metazoa</taxon>
        <taxon>Ecdysozoa</taxon>
        <taxon>Arthropoda</taxon>
        <taxon>Hexapoda</taxon>
        <taxon>Insecta</taxon>
        <taxon>Pterygota</taxon>
        <taxon>Neoptera</taxon>
        <taxon>Endopterygota</taxon>
        <taxon>Hymenoptera</taxon>
        <taxon>Apocrita</taxon>
        <taxon>Ichneumonoidea</taxon>
        <taxon>Braconidae</taxon>
        <taxon>Aphidiinae</taxon>
        <taxon>Aphidius</taxon>
    </lineage>
</organism>
<reference evidence="2 3" key="1">
    <citation type="submission" date="2020-08" db="EMBL/GenBank/DDBJ databases">
        <title>Aphidius gifuensis genome sequencing and assembly.</title>
        <authorList>
            <person name="Du Z."/>
        </authorList>
    </citation>
    <scope>NUCLEOTIDE SEQUENCE [LARGE SCALE GENOMIC DNA]</scope>
    <source>
        <strain evidence="2">YNYX2018</strain>
        <tissue evidence="2">Adults</tissue>
    </source>
</reference>
<feature type="region of interest" description="Disordered" evidence="1">
    <location>
        <begin position="161"/>
        <end position="211"/>
    </location>
</feature>
<dbReference type="PANTHER" id="PTHR15208">
    <property type="entry name" value="RECEPTOR-BINDING CANCER ANTIGEN EXPRESSED ON SISO CELLS CANCER ASSOCIATED SURFACE ANTIGEN RCAS1 ESTROGEN RECEPTOR-BINDING FRAGMENT- ASSOCIATED GENE 9 PROTEIN"/>
    <property type="match status" value="1"/>
</dbReference>
<sequence>MALEFLINRLKALVVIIMGVFRRALCCLRRRRRSSCDSVPLSAVGVVPNTVNNNKIEQENWDQWDDNSIVVVPNNKPVNIVQSKIEQYRQQIARSPNDADEPQVNYFQDMTPRITKQKKILLTSSTSSDESSMNLSKFAVAAERLPTKDLEVWDDNAVGWEEETSEEFCDPTHELREQRRRERERRLYEQHQKRMEYNNFRPQPLGEKITS</sequence>
<dbReference type="EMBL" id="JACMRX010000004">
    <property type="protein sequence ID" value="KAF7991570.1"/>
    <property type="molecule type" value="Genomic_DNA"/>
</dbReference>
<dbReference type="InterPro" id="IPR017025">
    <property type="entry name" value="Cancer-assoc_antigen_RCAS1"/>
</dbReference>
<proteinExistence type="predicted"/>
<keyword evidence="3" id="KW-1185">Reference proteome</keyword>
<gene>
    <name evidence="2" type="ORF">HCN44_008941</name>
</gene>